<dbReference type="AlphaFoldDB" id="A0AAE0PQI9"/>
<dbReference type="EMBL" id="JAUCMX010000033">
    <property type="protein sequence ID" value="KAK3506421.1"/>
    <property type="molecule type" value="Genomic_DNA"/>
</dbReference>
<feature type="non-terminal residue" evidence="1">
    <location>
        <position position="1"/>
    </location>
</feature>
<proteinExistence type="predicted"/>
<evidence type="ECO:0000313" key="2">
    <source>
        <dbReference type="Proteomes" id="UP001274896"/>
    </source>
</evidence>
<reference evidence="1" key="1">
    <citation type="submission" date="2023-06" db="EMBL/GenBank/DDBJ databases">
        <title>Male Hemibagrus guttatus genome.</title>
        <authorList>
            <person name="Bian C."/>
        </authorList>
    </citation>
    <scope>NUCLEOTIDE SEQUENCE</scope>
    <source>
        <strain evidence="1">Male_cb2023</strain>
        <tissue evidence="1">Muscle</tissue>
    </source>
</reference>
<evidence type="ECO:0000313" key="1">
    <source>
        <dbReference type="EMBL" id="KAK3506421.1"/>
    </source>
</evidence>
<keyword evidence="2" id="KW-1185">Reference proteome</keyword>
<protein>
    <submittedName>
        <fullName evidence="1">Uncharacterized protein</fullName>
    </submittedName>
</protein>
<comment type="caution">
    <text evidence="1">The sequence shown here is derived from an EMBL/GenBank/DDBJ whole genome shotgun (WGS) entry which is preliminary data.</text>
</comment>
<accession>A0AAE0PQI9</accession>
<gene>
    <name evidence="1" type="ORF">QTP70_002693</name>
</gene>
<dbReference type="Proteomes" id="UP001274896">
    <property type="component" value="Unassembled WGS sequence"/>
</dbReference>
<organism evidence="1 2">
    <name type="scientific">Hemibagrus guttatus</name>
    <dbReference type="NCBI Taxonomy" id="175788"/>
    <lineage>
        <taxon>Eukaryota</taxon>
        <taxon>Metazoa</taxon>
        <taxon>Chordata</taxon>
        <taxon>Craniata</taxon>
        <taxon>Vertebrata</taxon>
        <taxon>Euteleostomi</taxon>
        <taxon>Actinopterygii</taxon>
        <taxon>Neopterygii</taxon>
        <taxon>Teleostei</taxon>
        <taxon>Ostariophysi</taxon>
        <taxon>Siluriformes</taxon>
        <taxon>Bagridae</taxon>
        <taxon>Hemibagrus</taxon>
    </lineage>
</organism>
<sequence>EHFYDPQSGSGYLAWRLMTVQRNTSPLCRKLSTSITDQDSPKRKHVNSSDLSPTLLLGWDSDLSSILLLVHLLPPTYKGHKNSAKISSYQAVNHVVRYLRIGTSVETFLAGVKSVYYINTRHGVVKT</sequence>
<name>A0AAE0PQI9_9TELE</name>